<sequence>MNKVLVGFTAGILVGILFAPAKGSETRETIARRGNELKDKFNDLVDSMTDKFDSLKADAEDLVDEGVRQAKAYQNEVS</sequence>
<evidence type="ECO:0000313" key="2">
    <source>
        <dbReference type="EMBL" id="MCG2617598.1"/>
    </source>
</evidence>
<comment type="caution">
    <text evidence="2">The sequence shown here is derived from an EMBL/GenBank/DDBJ whole genome shotgun (WGS) entry which is preliminary data.</text>
</comment>
<evidence type="ECO:0000256" key="1">
    <source>
        <dbReference type="SAM" id="Coils"/>
    </source>
</evidence>
<keyword evidence="3" id="KW-1185">Reference proteome</keyword>
<keyword evidence="1" id="KW-0175">Coiled coil</keyword>
<dbReference type="Proteomes" id="UP001165367">
    <property type="component" value="Unassembled WGS sequence"/>
</dbReference>
<protein>
    <submittedName>
        <fullName evidence="2">YtxH domain-containing protein</fullName>
    </submittedName>
</protein>
<reference evidence="2" key="1">
    <citation type="submission" date="2022-01" db="EMBL/GenBank/DDBJ databases">
        <authorList>
            <person name="Jo J.-H."/>
            <person name="Im W.-T."/>
        </authorList>
    </citation>
    <scope>NUCLEOTIDE SEQUENCE</scope>
    <source>
        <strain evidence="2">NA20</strain>
    </source>
</reference>
<dbReference type="EMBL" id="JAKLTR010000023">
    <property type="protein sequence ID" value="MCG2617598.1"/>
    <property type="molecule type" value="Genomic_DNA"/>
</dbReference>
<proteinExistence type="predicted"/>
<evidence type="ECO:0000313" key="3">
    <source>
        <dbReference type="Proteomes" id="UP001165367"/>
    </source>
</evidence>
<dbReference type="RefSeq" id="WP_237876388.1">
    <property type="nucleotide sequence ID" value="NZ_JAKLTR010000023.1"/>
</dbReference>
<dbReference type="InterPro" id="IPR024623">
    <property type="entry name" value="YtxH"/>
</dbReference>
<accession>A0ABS9KZ60</accession>
<feature type="coiled-coil region" evidence="1">
    <location>
        <begin position="45"/>
        <end position="76"/>
    </location>
</feature>
<dbReference type="Pfam" id="PF12732">
    <property type="entry name" value="YtxH"/>
    <property type="match status" value="1"/>
</dbReference>
<gene>
    <name evidence="2" type="ORF">LZZ85_25080</name>
</gene>
<name>A0ABS9KZ60_9BACT</name>
<organism evidence="2 3">
    <name type="scientific">Terrimonas ginsenosidimutans</name>
    <dbReference type="NCBI Taxonomy" id="2908004"/>
    <lineage>
        <taxon>Bacteria</taxon>
        <taxon>Pseudomonadati</taxon>
        <taxon>Bacteroidota</taxon>
        <taxon>Chitinophagia</taxon>
        <taxon>Chitinophagales</taxon>
        <taxon>Chitinophagaceae</taxon>
        <taxon>Terrimonas</taxon>
    </lineage>
</organism>